<organism evidence="2 3">
    <name type="scientific">Plasmodium reichenowi</name>
    <dbReference type="NCBI Taxonomy" id="5854"/>
    <lineage>
        <taxon>Eukaryota</taxon>
        <taxon>Sar</taxon>
        <taxon>Alveolata</taxon>
        <taxon>Apicomplexa</taxon>
        <taxon>Aconoidasida</taxon>
        <taxon>Haemosporida</taxon>
        <taxon>Plasmodiidae</taxon>
        <taxon>Plasmodium</taxon>
        <taxon>Plasmodium (Laverania)</taxon>
    </lineage>
</organism>
<dbReference type="Proteomes" id="UP000027581">
    <property type="component" value="Unassembled WGS sequence"/>
</dbReference>
<name>A0A060RQP8_PLARE</name>
<dbReference type="VEuPathDB" id="PlasmoDB:PRCDC_0729200"/>
<keyword evidence="1" id="KW-1133">Transmembrane helix</keyword>
<evidence type="ECO:0000256" key="1">
    <source>
        <dbReference type="SAM" id="Phobius"/>
    </source>
</evidence>
<dbReference type="NCBIfam" id="TIGR01477">
    <property type="entry name" value="RIFIN"/>
    <property type="match status" value="1"/>
</dbReference>
<feature type="transmembrane region" description="Helical" evidence="1">
    <location>
        <begin position="333"/>
        <end position="354"/>
    </location>
</feature>
<reference evidence="2" key="1">
    <citation type="submission" date="2014-01" db="EMBL/GenBank/DDBJ databases">
        <authorList>
            <person name="Aslett M."/>
        </authorList>
    </citation>
    <scope>NUCLEOTIDE SEQUENCE</scope>
    <source>
        <strain evidence="2">CDC</strain>
    </source>
</reference>
<keyword evidence="1" id="KW-0472">Membrane</keyword>
<sequence length="374" mass="42213">MKIHYINILLFAFPLNILMHNQRNHNKTILVTLKTKPTKTHRTLCECELYAPSNYENDPEMKEVIDNFNKQTQQRFEEYDNRMKTTRQKCKDKWDKEIQKIILKDKMEKELTEKFSILETKIDTNDIPTCICKKSLADKMEKGCLRCGGILGSAMPELGAIGGTALYALNQLKPAALFAATKYAMAQGLAKGVTEGNAHGMYIVNTFLKAYSVHELCPDLFQSIGNTITYYDVPKIAGTIIGKYQANCGFNISSATQAICTDIGTKFKLFSNNTGEFFTTKIGITNKVTEFVEKATMSASEKASQVISKTSSNIITKQTALIESGFNNSITSIYAPIIAIVVIVLILVIIYLILRYRRKKRMKKKVQYIKLLEE</sequence>
<proteinExistence type="predicted"/>
<dbReference type="Pfam" id="PF02009">
    <property type="entry name" value="RIFIN"/>
    <property type="match status" value="1"/>
</dbReference>
<reference evidence="2" key="2">
    <citation type="submission" date="2014-05" db="EMBL/GenBank/DDBJ databases">
        <title>The genome sequences of chimpanzee malaria parasites reveal the path to human adaptation.</title>
        <authorList>
            <person name="Otto T.D."/>
            <person name="Rayner J.C."/>
            <person name="Boehme U."/>
            <person name="Pain A."/>
            <person name="Spottiswoode N."/>
            <person name="Sanders M."/>
            <person name="Quail M."/>
            <person name="Ollomo B."/>
            <person name="Renaud F."/>
            <person name="Thomas A.W."/>
            <person name="Prugnolle F."/>
            <person name="Conway D.J."/>
            <person name="Newbold C."/>
            <person name="Berriman M."/>
        </authorList>
    </citation>
    <scope>NUCLEOTIDE SEQUENCE [LARGE SCALE GENOMIC DNA]</scope>
    <source>
        <strain evidence="2">CDC</strain>
    </source>
</reference>
<evidence type="ECO:0000313" key="3">
    <source>
        <dbReference type="Proteomes" id="UP000027581"/>
    </source>
</evidence>
<dbReference type="InterPro" id="IPR006373">
    <property type="entry name" value="VSA_Rifin"/>
</dbReference>
<keyword evidence="3" id="KW-1185">Reference proteome</keyword>
<gene>
    <name evidence="2" type="primary">RIF</name>
    <name evidence="2" type="ORF">PRCDC_0729200</name>
</gene>
<accession>A0A060RQP8</accession>
<evidence type="ECO:0000313" key="2">
    <source>
        <dbReference type="EMBL" id="CDO63773.1"/>
    </source>
</evidence>
<dbReference type="VEuPathDB" id="PlasmoDB:PRG01_1481300"/>
<dbReference type="AlphaFoldDB" id="A0A060RQP8"/>
<protein>
    <submittedName>
        <fullName evidence="2">Rifin</fullName>
    </submittedName>
</protein>
<keyword evidence="1" id="KW-0812">Transmembrane</keyword>
<dbReference type="PhylomeDB" id="A0A060RQP8"/>
<dbReference type="EMBL" id="HG810768">
    <property type="protein sequence ID" value="CDO63773.1"/>
    <property type="molecule type" value="Genomic_DNA"/>
</dbReference>